<evidence type="ECO:0000259" key="3">
    <source>
        <dbReference type="Pfam" id="PF25597"/>
    </source>
</evidence>
<keyword evidence="5" id="KW-1185">Reference proteome</keyword>
<organism evidence="4 5">
    <name type="scientific">Tanacetum coccineum</name>
    <dbReference type="NCBI Taxonomy" id="301880"/>
    <lineage>
        <taxon>Eukaryota</taxon>
        <taxon>Viridiplantae</taxon>
        <taxon>Streptophyta</taxon>
        <taxon>Embryophyta</taxon>
        <taxon>Tracheophyta</taxon>
        <taxon>Spermatophyta</taxon>
        <taxon>Magnoliopsida</taxon>
        <taxon>eudicotyledons</taxon>
        <taxon>Gunneridae</taxon>
        <taxon>Pentapetalae</taxon>
        <taxon>asterids</taxon>
        <taxon>campanulids</taxon>
        <taxon>Asterales</taxon>
        <taxon>Asteraceae</taxon>
        <taxon>Asteroideae</taxon>
        <taxon>Anthemideae</taxon>
        <taxon>Anthemidinae</taxon>
        <taxon>Tanacetum</taxon>
    </lineage>
</organism>
<evidence type="ECO:0000313" key="5">
    <source>
        <dbReference type="Proteomes" id="UP001151760"/>
    </source>
</evidence>
<protein>
    <submittedName>
        <fullName evidence="4">Retrovirus-related pol polyprotein from transposon TNT 1-94</fullName>
    </submittedName>
</protein>
<name>A0ABQ5J1Y0_9ASTR</name>
<accession>A0ABQ5J1Y0</accession>
<feature type="region of interest" description="Disordered" evidence="1">
    <location>
        <begin position="50"/>
        <end position="72"/>
    </location>
</feature>
<dbReference type="InterPro" id="IPR056777">
    <property type="entry name" value="Ycf2_N"/>
</dbReference>
<feature type="domain" description="Ycf2 N-terminal" evidence="2">
    <location>
        <begin position="95"/>
        <end position="180"/>
    </location>
</feature>
<dbReference type="EMBL" id="BQNB010021411">
    <property type="protein sequence ID" value="GJU06126.1"/>
    <property type="molecule type" value="Genomic_DNA"/>
</dbReference>
<evidence type="ECO:0000259" key="2">
    <source>
        <dbReference type="Pfam" id="PF05695"/>
    </source>
</evidence>
<dbReference type="Proteomes" id="UP001151760">
    <property type="component" value="Unassembled WGS sequence"/>
</dbReference>
<evidence type="ECO:0000256" key="1">
    <source>
        <dbReference type="SAM" id="MobiDB-lite"/>
    </source>
</evidence>
<gene>
    <name evidence="4" type="ORF">Tco_1122556</name>
</gene>
<dbReference type="InterPro" id="IPR057670">
    <property type="entry name" value="SH3_retrovirus"/>
</dbReference>
<evidence type="ECO:0000313" key="4">
    <source>
        <dbReference type="EMBL" id="GJU06126.1"/>
    </source>
</evidence>
<reference evidence="4" key="1">
    <citation type="journal article" date="2022" name="Int. J. Mol. Sci.">
        <title>Draft Genome of Tanacetum Coccineum: Genomic Comparison of Closely Related Tanacetum-Family Plants.</title>
        <authorList>
            <person name="Yamashiro T."/>
            <person name="Shiraishi A."/>
            <person name="Nakayama K."/>
            <person name="Satake H."/>
        </authorList>
    </citation>
    <scope>NUCLEOTIDE SEQUENCE</scope>
</reference>
<proteinExistence type="predicted"/>
<sequence>MREKGDPCLLMGYSTQSKGYQVYNKRTQLIVESIHLQFDEIKEMFKTSVDNNTSGLVPPRQKASDYDNSSPVPQLQNVSPLADTTTPSQQELDLLFGPLWSKLHLGSNPTERSTRDQKLLKKQQDLSFLRGSENKEMVNLFKIIMYLQNTVSIHPISSDSGCDMVPKDEPVMDKPTNVNAEENNKNQAADTQFQQAEFINPFCTPVQEIAESSSSNIDNSNMHTFYQPYDSEYRWRKDHPLL</sequence>
<comment type="caution">
    <text evidence="4">The sequence shown here is derived from an EMBL/GenBank/DDBJ whole genome shotgun (WGS) entry which is preliminary data.</text>
</comment>
<dbReference type="Pfam" id="PF25597">
    <property type="entry name" value="SH3_retrovirus"/>
    <property type="match status" value="1"/>
</dbReference>
<reference evidence="4" key="2">
    <citation type="submission" date="2022-01" db="EMBL/GenBank/DDBJ databases">
        <authorList>
            <person name="Yamashiro T."/>
            <person name="Shiraishi A."/>
            <person name="Satake H."/>
            <person name="Nakayama K."/>
        </authorList>
    </citation>
    <scope>NUCLEOTIDE SEQUENCE</scope>
</reference>
<dbReference type="Pfam" id="PF05695">
    <property type="entry name" value="Ycf2"/>
    <property type="match status" value="1"/>
</dbReference>
<feature type="domain" description="Retroviral polymerase SH3-like" evidence="3">
    <location>
        <begin position="3"/>
        <end position="46"/>
    </location>
</feature>